<evidence type="ECO:0000256" key="5">
    <source>
        <dbReference type="SAM" id="MobiDB-lite"/>
    </source>
</evidence>
<dbReference type="InterPro" id="IPR029044">
    <property type="entry name" value="Nucleotide-diphossugar_trans"/>
</dbReference>
<feature type="region of interest" description="Disordered" evidence="5">
    <location>
        <begin position="1"/>
        <end position="27"/>
    </location>
</feature>
<dbReference type="InterPro" id="IPR045699">
    <property type="entry name" value="GlfT2_C"/>
</dbReference>
<evidence type="ECO:0000256" key="4">
    <source>
        <dbReference type="ARBA" id="ARBA00022679"/>
    </source>
</evidence>
<evidence type="ECO:0000313" key="8">
    <source>
        <dbReference type="EMBL" id="SFN16036.1"/>
    </source>
</evidence>
<keyword evidence="9" id="KW-1185">Reference proteome</keyword>
<sequence length="639" mass="70499">MLDTARADGDPAPAAPQAGDPPPGRLVVQRGPFTGPTALVPEDLYAEVLRGAARRDRDRDRIELGPATLVSTNTYWGRLHATYWQRWTAVPEVRVTLRASGRGRVWLMASDTNKVARAVGVAEIDRSGTTDTTVELTGAIDRFLDGGGMWLELGTDTGSMTVSDVEWAVQVPHPARPTTITICTYNRVEDCLNTLQALLDDPVARERVGPVRVVDQGSDPLEARDRFATIAAGFGEQLVYLRQPNLGGAGGFTRGLYEATAGAPDDDHDVLLMDDDVLLDPEIVVRLTGFAACTTHPTIVGGQMLNLLHPGHVHITAEYAEPERLRVGRPIPGALEEGFLLGRDERLLPIVQERRVDTEYNGWWSCLIPAPVVRAIGYPLPLFFQWDDVEFGYRAREHGFPTVSLPGAGVWHADFGWKDWDEWHRYFNQRNGLITAALRTGFDRRTVTGTVVELLAQYLVAMQYGLAATLLTAVEDFLEGPAILDDGSAAAAARIRAIRAAYPETTAVPITEAGLDPRESVVHLAGHTPSKMVRTWLKRAVLQASGRVPFRSGMVPAGEAHWWHVALFERAIVTDMAETGVRIRTRDRERLRELAVRGVRTVRRLHTEGPEAARRWKAAEPRLTARETWTRLFDATPGS</sequence>
<gene>
    <name evidence="8" type="ORF">SAMN05216207_100942</name>
</gene>
<dbReference type="Proteomes" id="UP000199614">
    <property type="component" value="Unassembled WGS sequence"/>
</dbReference>
<name>A0A1I4WS91_PSUAM</name>
<dbReference type="EMBL" id="FOUY01000009">
    <property type="protein sequence ID" value="SFN16036.1"/>
    <property type="molecule type" value="Genomic_DNA"/>
</dbReference>
<dbReference type="SUPFAM" id="SSF53448">
    <property type="entry name" value="Nucleotide-diphospho-sugar transferases"/>
    <property type="match status" value="1"/>
</dbReference>
<organism evidence="8 9">
    <name type="scientific">Pseudonocardia ammonioxydans</name>
    <dbReference type="NCBI Taxonomy" id="260086"/>
    <lineage>
        <taxon>Bacteria</taxon>
        <taxon>Bacillati</taxon>
        <taxon>Actinomycetota</taxon>
        <taxon>Actinomycetes</taxon>
        <taxon>Pseudonocardiales</taxon>
        <taxon>Pseudonocardiaceae</taxon>
        <taxon>Pseudonocardia</taxon>
    </lineage>
</organism>
<evidence type="ECO:0000256" key="1">
    <source>
        <dbReference type="ARBA" id="ARBA00004776"/>
    </source>
</evidence>
<dbReference type="GO" id="GO:0016757">
    <property type="term" value="F:glycosyltransferase activity"/>
    <property type="evidence" value="ECO:0007669"/>
    <property type="project" value="UniProtKB-KW"/>
</dbReference>
<evidence type="ECO:0000256" key="3">
    <source>
        <dbReference type="ARBA" id="ARBA00022676"/>
    </source>
</evidence>
<dbReference type="AlphaFoldDB" id="A0A1I4WS91"/>
<evidence type="ECO:0000313" key="9">
    <source>
        <dbReference type="Proteomes" id="UP000199614"/>
    </source>
</evidence>
<comment type="pathway">
    <text evidence="1">Cell wall biogenesis; cell wall polysaccharide biosynthesis.</text>
</comment>
<evidence type="ECO:0000259" key="6">
    <source>
        <dbReference type="Pfam" id="PF17994"/>
    </source>
</evidence>
<dbReference type="STRING" id="260086.SAMN05216207_100942"/>
<dbReference type="PANTHER" id="PTHR43179:SF12">
    <property type="entry name" value="GALACTOFURANOSYLTRANSFERASE GLFT2"/>
    <property type="match status" value="1"/>
</dbReference>
<dbReference type="InterPro" id="IPR040492">
    <property type="entry name" value="GlfT2_N"/>
</dbReference>
<evidence type="ECO:0000256" key="2">
    <source>
        <dbReference type="ARBA" id="ARBA00006739"/>
    </source>
</evidence>
<dbReference type="OrthoDB" id="3225550at2"/>
<reference evidence="8 9" key="1">
    <citation type="submission" date="2016-10" db="EMBL/GenBank/DDBJ databases">
        <authorList>
            <person name="de Groot N.N."/>
        </authorList>
    </citation>
    <scope>NUCLEOTIDE SEQUENCE [LARGE SCALE GENOMIC DNA]</scope>
    <source>
        <strain evidence="8 9">CGMCC 4.1877</strain>
    </source>
</reference>
<protein>
    <submittedName>
        <fullName evidence="8">Galactofuranosylgalactofuranosylrhamnosyl-N-acetylglucosaminyl-diphospho-decaprenol beta-1,5/1,6-galactofuranosyltransferase</fullName>
    </submittedName>
</protein>
<dbReference type="Pfam" id="PF13641">
    <property type="entry name" value="Glyco_tranf_2_3"/>
    <property type="match status" value="1"/>
</dbReference>
<proteinExistence type="inferred from homology"/>
<dbReference type="PANTHER" id="PTHR43179">
    <property type="entry name" value="RHAMNOSYLTRANSFERASE WBBL"/>
    <property type="match status" value="1"/>
</dbReference>
<keyword evidence="4 8" id="KW-0808">Transferase</keyword>
<dbReference type="Pfam" id="PF19320">
    <property type="entry name" value="GlfT2_domain3"/>
    <property type="match status" value="1"/>
</dbReference>
<accession>A0A1I4WS91</accession>
<dbReference type="Pfam" id="PF17994">
    <property type="entry name" value="Glft2_N"/>
    <property type="match status" value="1"/>
</dbReference>
<dbReference type="RefSeq" id="WP_093341065.1">
    <property type="nucleotide sequence ID" value="NZ_FOUY01000009.1"/>
</dbReference>
<comment type="similarity">
    <text evidence="2">Belongs to the glycosyltransferase 2 family.</text>
</comment>
<evidence type="ECO:0000259" key="7">
    <source>
        <dbReference type="Pfam" id="PF19320"/>
    </source>
</evidence>
<feature type="domain" description="Galactofuranosyltransferase GlfT2 N-terminal" evidence="6">
    <location>
        <begin position="56"/>
        <end position="168"/>
    </location>
</feature>
<keyword evidence="3" id="KW-0328">Glycosyltransferase</keyword>
<feature type="domain" description="Galactofuranosyltransferase-2 C-terminal" evidence="7">
    <location>
        <begin position="456"/>
        <end position="634"/>
    </location>
</feature>
<dbReference type="Gene3D" id="3.90.550.60">
    <property type="match status" value="1"/>
</dbReference>